<proteinExistence type="inferred from homology"/>
<dbReference type="PROSITE" id="PS51339">
    <property type="entry name" value="PPASE_MYOTUBULARIN"/>
    <property type="match status" value="1"/>
</dbReference>
<evidence type="ECO:0000313" key="8">
    <source>
        <dbReference type="Proteomes" id="UP000678499"/>
    </source>
</evidence>
<dbReference type="OrthoDB" id="271628at2759"/>
<comment type="subcellular location">
    <subcellularLocation>
        <location evidence="1">Endomembrane system</location>
        <topology evidence="1">Peripheral membrane protein</topology>
    </subcellularLocation>
</comment>
<dbReference type="GO" id="GO:0106018">
    <property type="term" value="F:phosphatidylinositol-3,5-bisphosphate phosphatase activity"/>
    <property type="evidence" value="ECO:0007669"/>
    <property type="project" value="TreeGrafter"/>
</dbReference>
<dbReference type="EMBL" id="OA897937">
    <property type="protein sequence ID" value="CAD7285515.1"/>
    <property type="molecule type" value="Genomic_DNA"/>
</dbReference>
<evidence type="ECO:0000256" key="1">
    <source>
        <dbReference type="ARBA" id="ARBA00004184"/>
    </source>
</evidence>
<keyword evidence="8" id="KW-1185">Reference proteome</keyword>
<comment type="similarity">
    <text evidence="2">Belongs to the protein-tyrosine phosphatase family. Non-receptor class myotubularin subfamily.</text>
</comment>
<feature type="binding site" evidence="4">
    <location>
        <begin position="91"/>
        <end position="97"/>
    </location>
    <ligand>
        <name>substrate</name>
    </ligand>
</feature>
<accession>A0A7R9C391</accession>
<evidence type="ECO:0000256" key="2">
    <source>
        <dbReference type="ARBA" id="ARBA00007471"/>
    </source>
</evidence>
<dbReference type="InterPro" id="IPR000387">
    <property type="entry name" value="Tyr_Pase_dom"/>
</dbReference>
<dbReference type="InterPro" id="IPR030564">
    <property type="entry name" value="Myotubularin"/>
</dbReference>
<dbReference type="Proteomes" id="UP000678499">
    <property type="component" value="Unassembled WGS sequence"/>
</dbReference>
<evidence type="ECO:0000259" key="6">
    <source>
        <dbReference type="PROSITE" id="PS51339"/>
    </source>
</evidence>
<dbReference type="SUPFAM" id="SSF52799">
    <property type="entry name" value="(Phosphotyrosine protein) phosphatases II"/>
    <property type="match status" value="1"/>
</dbReference>
<reference evidence="7" key="1">
    <citation type="submission" date="2020-11" db="EMBL/GenBank/DDBJ databases">
        <authorList>
            <person name="Tran Van P."/>
        </authorList>
    </citation>
    <scope>NUCLEOTIDE SEQUENCE</scope>
</reference>
<feature type="domain" description="Myotubularin phosphatase" evidence="6">
    <location>
        <begin position="1"/>
        <end position="120"/>
    </location>
</feature>
<dbReference type="Gene3D" id="3.90.190.10">
    <property type="entry name" value="Protein tyrosine phosphatase superfamily"/>
    <property type="match status" value="1"/>
</dbReference>
<evidence type="ECO:0000256" key="3">
    <source>
        <dbReference type="PIRSR" id="PIRSR630564-1"/>
    </source>
</evidence>
<organism evidence="7">
    <name type="scientific">Notodromas monacha</name>
    <dbReference type="NCBI Taxonomy" id="399045"/>
    <lineage>
        <taxon>Eukaryota</taxon>
        <taxon>Metazoa</taxon>
        <taxon>Ecdysozoa</taxon>
        <taxon>Arthropoda</taxon>
        <taxon>Crustacea</taxon>
        <taxon>Oligostraca</taxon>
        <taxon>Ostracoda</taxon>
        <taxon>Podocopa</taxon>
        <taxon>Podocopida</taxon>
        <taxon>Cypridocopina</taxon>
        <taxon>Cypridoidea</taxon>
        <taxon>Cyprididae</taxon>
        <taxon>Notodromas</taxon>
    </lineage>
</organism>
<dbReference type="AlphaFoldDB" id="A0A7R9C391"/>
<dbReference type="PROSITE" id="PS50056">
    <property type="entry name" value="TYR_PHOSPHATASE_2"/>
    <property type="match status" value="1"/>
</dbReference>
<gene>
    <name evidence="7" type="ORF">NMOB1V02_LOCUS13117</name>
</gene>
<dbReference type="PROSITE" id="PS00383">
    <property type="entry name" value="TYR_PHOSPHATASE_1"/>
    <property type="match status" value="1"/>
</dbReference>
<dbReference type="GO" id="GO:0004438">
    <property type="term" value="F:phosphatidylinositol-3-phosphate phosphatase activity"/>
    <property type="evidence" value="ECO:0007669"/>
    <property type="project" value="TreeGrafter"/>
</dbReference>
<evidence type="ECO:0000313" key="7">
    <source>
        <dbReference type="EMBL" id="CAD7285515.1"/>
    </source>
</evidence>
<dbReference type="InterPro" id="IPR010569">
    <property type="entry name" value="Myotubularin-like_Pase_dom"/>
</dbReference>
<dbReference type="PANTHER" id="PTHR10807:SF8">
    <property type="entry name" value="PHOSPHATIDYLINOSITOL-3-PHOSPHATE PHOSPHATASE"/>
    <property type="match status" value="1"/>
</dbReference>
<protein>
    <recommendedName>
        <fullName evidence="9">Myotubularin phosphatase domain-containing protein</fullName>
    </recommendedName>
</protein>
<dbReference type="PANTHER" id="PTHR10807">
    <property type="entry name" value="MYOTUBULARIN-RELATED"/>
    <property type="match status" value="1"/>
</dbReference>
<dbReference type="GO" id="GO:0046856">
    <property type="term" value="P:phosphatidylinositol dephosphorylation"/>
    <property type="evidence" value="ECO:0007669"/>
    <property type="project" value="TreeGrafter"/>
</dbReference>
<dbReference type="InterPro" id="IPR016130">
    <property type="entry name" value="Tyr_Pase_AS"/>
</dbReference>
<sequence>MANRAAGKGYENKNFYENIQFLFLPIENIHVVRNSLSKLNDACELKNPSMSSFLSGLESSAWLKHIKAILETSHFVAQALASEGVSVLVHCSDGWDRTAQVCSVAQLLIDPHYRTIQGFQ</sequence>
<evidence type="ECO:0000256" key="4">
    <source>
        <dbReference type="PIRSR" id="PIRSR630564-2"/>
    </source>
</evidence>
<feature type="binding site" evidence="4">
    <location>
        <begin position="28"/>
        <end position="29"/>
    </location>
    <ligand>
        <name>substrate</name>
    </ligand>
</feature>
<dbReference type="Pfam" id="PF06602">
    <property type="entry name" value="Myotub-related"/>
    <property type="match status" value="1"/>
</dbReference>
<dbReference type="InterPro" id="IPR029021">
    <property type="entry name" value="Prot-tyrosine_phosphatase-like"/>
</dbReference>
<dbReference type="GO" id="GO:0012505">
    <property type="term" value="C:endomembrane system"/>
    <property type="evidence" value="ECO:0007669"/>
    <property type="project" value="UniProtKB-SubCell"/>
</dbReference>
<feature type="active site" description="Phosphocysteine intermediate" evidence="3">
    <location>
        <position position="91"/>
    </location>
</feature>
<name>A0A7R9C391_9CRUS</name>
<feature type="domain" description="Tyrosine specific protein phosphatases" evidence="5">
    <location>
        <begin position="60"/>
        <end position="120"/>
    </location>
</feature>
<dbReference type="EMBL" id="CAJPEX010015900">
    <property type="protein sequence ID" value="CAG0925667.1"/>
    <property type="molecule type" value="Genomic_DNA"/>
</dbReference>
<feature type="non-terminal residue" evidence="7">
    <location>
        <position position="1"/>
    </location>
</feature>
<evidence type="ECO:0008006" key="9">
    <source>
        <dbReference type="Google" id="ProtNLM"/>
    </source>
</evidence>
<dbReference type="GO" id="GO:0005737">
    <property type="term" value="C:cytoplasm"/>
    <property type="evidence" value="ECO:0007669"/>
    <property type="project" value="TreeGrafter"/>
</dbReference>
<evidence type="ECO:0000259" key="5">
    <source>
        <dbReference type="PROSITE" id="PS50056"/>
    </source>
</evidence>